<gene>
    <name evidence="12" type="ORF">IAB07_03030</name>
</gene>
<dbReference type="FunFam" id="3.40.50.300:FF:000032">
    <property type="entry name" value="Export ABC transporter ATP-binding protein"/>
    <property type="match status" value="1"/>
</dbReference>
<organism evidence="12 13">
    <name type="scientific">Candidatus Caccalectryoclostridium excrementigallinarum</name>
    <dbReference type="NCBI Taxonomy" id="2840710"/>
    <lineage>
        <taxon>Bacteria</taxon>
        <taxon>Bacillati</taxon>
        <taxon>Bacillota</taxon>
        <taxon>Clostridia</taxon>
        <taxon>Christensenellales</taxon>
        <taxon>Christensenellaceae</taxon>
        <taxon>Christensenellaceae incertae sedis</taxon>
        <taxon>Candidatus Caccalectryoclostridium</taxon>
    </lineage>
</organism>
<evidence type="ECO:0000256" key="8">
    <source>
        <dbReference type="ARBA" id="ARBA00023136"/>
    </source>
</evidence>
<evidence type="ECO:0000256" key="4">
    <source>
        <dbReference type="ARBA" id="ARBA00022692"/>
    </source>
</evidence>
<dbReference type="InterPro" id="IPR003838">
    <property type="entry name" value="ABC3_permease_C"/>
</dbReference>
<evidence type="ECO:0000256" key="1">
    <source>
        <dbReference type="ARBA" id="ARBA00004429"/>
    </source>
</evidence>
<keyword evidence="6 12" id="KW-0067">ATP-binding</keyword>
<dbReference type="InterPro" id="IPR017911">
    <property type="entry name" value="MacB-like_ATP-bd"/>
</dbReference>
<evidence type="ECO:0000256" key="3">
    <source>
        <dbReference type="ARBA" id="ARBA00022475"/>
    </source>
</evidence>
<comment type="similarity">
    <text evidence="9">Belongs to the ABC transporter superfamily. Macrolide exporter (TC 3.A.1.122) family.</text>
</comment>
<evidence type="ECO:0000259" key="11">
    <source>
        <dbReference type="PROSITE" id="PS50893"/>
    </source>
</evidence>
<keyword evidence="3" id="KW-1003">Cell membrane</keyword>
<dbReference type="Proteomes" id="UP000824145">
    <property type="component" value="Unassembled WGS sequence"/>
</dbReference>
<evidence type="ECO:0000256" key="2">
    <source>
        <dbReference type="ARBA" id="ARBA00022448"/>
    </source>
</evidence>
<dbReference type="PANTHER" id="PTHR42798:SF6">
    <property type="entry name" value="CELL DIVISION ATP-BINDING PROTEIN FTSE"/>
    <property type="match status" value="1"/>
</dbReference>
<protein>
    <submittedName>
        <fullName evidence="12">ATP-binding cassette domain-containing protein</fullName>
    </submittedName>
</protein>
<feature type="transmembrane region" description="Helical" evidence="10">
    <location>
        <begin position="804"/>
        <end position="822"/>
    </location>
</feature>
<evidence type="ECO:0000256" key="5">
    <source>
        <dbReference type="ARBA" id="ARBA00022741"/>
    </source>
</evidence>
<keyword evidence="4 10" id="KW-0812">Transmembrane</keyword>
<keyword evidence="2" id="KW-0813">Transport</keyword>
<accession>A0A9D1MLH7</accession>
<dbReference type="EMBL" id="DVNJ01000015">
    <property type="protein sequence ID" value="HIU62728.1"/>
    <property type="molecule type" value="Genomic_DNA"/>
</dbReference>
<dbReference type="PROSITE" id="PS50893">
    <property type="entry name" value="ABC_TRANSPORTER_2"/>
    <property type="match status" value="1"/>
</dbReference>
<dbReference type="GO" id="GO:0005886">
    <property type="term" value="C:plasma membrane"/>
    <property type="evidence" value="ECO:0007669"/>
    <property type="project" value="UniProtKB-SubCell"/>
</dbReference>
<comment type="subcellular location">
    <subcellularLocation>
        <location evidence="1">Cell inner membrane</location>
        <topology evidence="1">Multi-pass membrane protein</topology>
    </subcellularLocation>
</comment>
<feature type="transmembrane region" description="Helical" evidence="10">
    <location>
        <begin position="772"/>
        <end position="798"/>
    </location>
</feature>
<dbReference type="GO" id="GO:0022857">
    <property type="term" value="F:transmembrane transporter activity"/>
    <property type="evidence" value="ECO:0007669"/>
    <property type="project" value="UniProtKB-ARBA"/>
</dbReference>
<dbReference type="SUPFAM" id="SSF52540">
    <property type="entry name" value="P-loop containing nucleoside triphosphate hydrolases"/>
    <property type="match status" value="1"/>
</dbReference>
<reference evidence="12" key="2">
    <citation type="journal article" date="2021" name="PeerJ">
        <title>Extensive microbial diversity within the chicken gut microbiome revealed by metagenomics and culture.</title>
        <authorList>
            <person name="Gilroy R."/>
            <person name="Ravi A."/>
            <person name="Getino M."/>
            <person name="Pursley I."/>
            <person name="Horton D.L."/>
            <person name="Alikhan N.F."/>
            <person name="Baker D."/>
            <person name="Gharbi K."/>
            <person name="Hall N."/>
            <person name="Watson M."/>
            <person name="Adriaenssens E.M."/>
            <person name="Foster-Nyarko E."/>
            <person name="Jarju S."/>
            <person name="Secka A."/>
            <person name="Antonio M."/>
            <person name="Oren A."/>
            <person name="Chaudhuri R.R."/>
            <person name="La Ragione R."/>
            <person name="Hildebrand F."/>
            <person name="Pallen M.J."/>
        </authorList>
    </citation>
    <scope>NUCLEOTIDE SEQUENCE</scope>
    <source>
        <strain evidence="12">9366</strain>
    </source>
</reference>
<dbReference type="InterPro" id="IPR003593">
    <property type="entry name" value="AAA+_ATPase"/>
</dbReference>
<name>A0A9D1MLH7_9FIRM</name>
<keyword evidence="5" id="KW-0547">Nucleotide-binding</keyword>
<feature type="transmembrane region" description="Helical" evidence="10">
    <location>
        <begin position="724"/>
        <end position="752"/>
    </location>
</feature>
<dbReference type="CDD" id="cd03255">
    <property type="entry name" value="ABC_MJ0796_LolCDE_FtsE"/>
    <property type="match status" value="1"/>
</dbReference>
<evidence type="ECO:0000256" key="10">
    <source>
        <dbReference type="SAM" id="Phobius"/>
    </source>
</evidence>
<evidence type="ECO:0000256" key="9">
    <source>
        <dbReference type="ARBA" id="ARBA00038388"/>
    </source>
</evidence>
<dbReference type="SMART" id="SM00382">
    <property type="entry name" value="AAA"/>
    <property type="match status" value="1"/>
</dbReference>
<evidence type="ECO:0000256" key="7">
    <source>
        <dbReference type="ARBA" id="ARBA00022989"/>
    </source>
</evidence>
<feature type="transmembrane region" description="Helical" evidence="10">
    <location>
        <begin position="827"/>
        <end position="848"/>
    </location>
</feature>
<dbReference type="Gene3D" id="3.40.50.300">
    <property type="entry name" value="P-loop containing nucleotide triphosphate hydrolases"/>
    <property type="match status" value="1"/>
</dbReference>
<dbReference type="InterPro" id="IPR017871">
    <property type="entry name" value="ABC_transporter-like_CS"/>
</dbReference>
<dbReference type="InterPro" id="IPR027417">
    <property type="entry name" value="P-loop_NTPase"/>
</dbReference>
<reference evidence="12" key="1">
    <citation type="submission" date="2020-10" db="EMBL/GenBank/DDBJ databases">
        <authorList>
            <person name="Gilroy R."/>
        </authorList>
    </citation>
    <scope>NUCLEOTIDE SEQUENCE</scope>
    <source>
        <strain evidence="12">9366</strain>
    </source>
</reference>
<dbReference type="GO" id="GO:0098796">
    <property type="term" value="C:membrane protein complex"/>
    <property type="evidence" value="ECO:0007669"/>
    <property type="project" value="UniProtKB-ARBA"/>
</dbReference>
<evidence type="ECO:0000313" key="12">
    <source>
        <dbReference type="EMBL" id="HIU62728.1"/>
    </source>
</evidence>
<keyword evidence="8 10" id="KW-0472">Membrane</keyword>
<dbReference type="GO" id="GO:0016887">
    <property type="term" value="F:ATP hydrolysis activity"/>
    <property type="evidence" value="ECO:0007669"/>
    <property type="project" value="InterPro"/>
</dbReference>
<evidence type="ECO:0000256" key="6">
    <source>
        <dbReference type="ARBA" id="ARBA00022840"/>
    </source>
</evidence>
<dbReference type="InterPro" id="IPR003439">
    <property type="entry name" value="ABC_transporter-like_ATP-bd"/>
</dbReference>
<keyword evidence="7 10" id="KW-1133">Transmembrane helix</keyword>
<dbReference type="AlphaFoldDB" id="A0A9D1MLH7"/>
<evidence type="ECO:0000313" key="13">
    <source>
        <dbReference type="Proteomes" id="UP000824145"/>
    </source>
</evidence>
<dbReference type="Pfam" id="PF00005">
    <property type="entry name" value="ABC_tran"/>
    <property type="match status" value="1"/>
</dbReference>
<feature type="domain" description="ABC transporter" evidence="11">
    <location>
        <begin position="2"/>
        <end position="240"/>
    </location>
</feature>
<dbReference type="Pfam" id="PF02687">
    <property type="entry name" value="FtsX"/>
    <property type="match status" value="1"/>
</dbReference>
<dbReference type="GO" id="GO:0005524">
    <property type="term" value="F:ATP binding"/>
    <property type="evidence" value="ECO:0007669"/>
    <property type="project" value="UniProtKB-KW"/>
</dbReference>
<dbReference type="PANTHER" id="PTHR42798">
    <property type="entry name" value="LIPOPROTEIN-RELEASING SYSTEM ATP-BINDING PROTEIN LOLD"/>
    <property type="match status" value="1"/>
</dbReference>
<comment type="caution">
    <text evidence="12">The sequence shown here is derived from an EMBL/GenBank/DDBJ whole genome shotgun (WGS) entry which is preliminary data.</text>
</comment>
<feature type="transmembrane region" description="Helical" evidence="10">
    <location>
        <begin position="298"/>
        <end position="318"/>
    </location>
</feature>
<proteinExistence type="inferred from homology"/>
<sequence length="861" mass="92527">MLKLTEIVKDYRAGDNIVRALDGISVEFRRSEFVSVLGASGCGKTTLLNIIGGLDRYTSGQLNIDGQDTDTFKSVDWDLYRNQRIGFIFQSYNLIPQISILANVELALTLSGVPAKERKARAAAALEKVGLGAQLKKKPNQLSGGQMQRVSIARALINNPDIILADEPTGALDSTTSVNVMELLKEIAEDKLVIMVTHNPELAEKYSTRIIRMSDGRITGDSMPYDSGAEDEERARAKAEAGEPAFQETGDAFEEGTRRAVRQLRKQKKARLKKTSMGFFTAVALSFQNIKSKIGRNLMTVGAGSIGIICVCLVLGLSTGLTGYINSMGEEMLAANPVMIGSITADITPLLTGETNFQELFGENTYPDDDIISGETNSIVDQMQTMVKTNKIDEEFIQKIKKDIEPVATAVSYDYGYEALLLSKVSVEYEGSDLDLGGITGGITGEAPQDGNPFSQVGGIGNVSSALPLQQLAGEQYFDLLAGELPKSANEVVLVVSGSNTVSEAIMAAFDLYEEEVSAAEFVGREVKLVYNDAKYVAVEGGKFSQRADYDVLWETKSDEIQALKICGVIRPKKINDAGTALASMTAGLAYGDGFMEQVYEHEHDSEVVLAQQKDKKHDVTVTDGDDTLYTNIYAYMIAMAGNVTNIYDPVVFSVLTDFMTGVYPLYDTKIATLGASKLPISIDVYAINYGVKQAVIDAADANGIQYTDMAGMITGMLSNMVNVISVVLVCFTSVSLVVSSVMIGIITYISVVERTKEIGILRSLGARKTDVARVFIAESLMIGLASGILGALLAYLISVPLNAVVGAVLGDMLAGATLCILQPLHALLMVGISALLTVLAGSIPSYIASKRDPVVALRSE</sequence>
<dbReference type="PROSITE" id="PS00211">
    <property type="entry name" value="ABC_TRANSPORTER_1"/>
    <property type="match status" value="1"/>
</dbReference>